<reference evidence="1 2" key="1">
    <citation type="submission" date="2016-01" db="EMBL/GenBank/DDBJ databases">
        <title>Whole genome sequencing of Myroides marinus L41.</title>
        <authorList>
            <person name="Hong K.W."/>
        </authorList>
    </citation>
    <scope>NUCLEOTIDE SEQUENCE [LARGE SCALE GENOMIC DNA]</scope>
    <source>
        <strain evidence="1 2">L41</strain>
    </source>
</reference>
<organism evidence="1 2">
    <name type="scientific">Myroides marinus</name>
    <dbReference type="NCBI Taxonomy" id="703342"/>
    <lineage>
        <taxon>Bacteria</taxon>
        <taxon>Pseudomonadati</taxon>
        <taxon>Bacteroidota</taxon>
        <taxon>Flavobacteriia</taxon>
        <taxon>Flavobacteriales</taxon>
        <taxon>Flavobacteriaceae</taxon>
        <taxon>Myroides</taxon>
    </lineage>
</organism>
<name>A0A163XJZ9_9FLAO</name>
<comment type="caution">
    <text evidence="1">The sequence shown here is derived from an EMBL/GenBank/DDBJ whole genome shotgun (WGS) entry which is preliminary data.</text>
</comment>
<proteinExistence type="predicted"/>
<dbReference type="RefSeq" id="WP_038987297.1">
    <property type="nucleotide sequence ID" value="NZ_JWJO01000045.1"/>
</dbReference>
<sequence>MNENLHFANSDQCENNHDNHYYDPSIDAYVCAHCSAISPANSFNTEDTIDDEYELHIGI</sequence>
<dbReference type="OrthoDB" id="1452275at2"/>
<protein>
    <submittedName>
        <fullName evidence="1">Uncharacterized protein</fullName>
    </submittedName>
</protein>
<evidence type="ECO:0000313" key="1">
    <source>
        <dbReference type="EMBL" id="KZE78003.1"/>
    </source>
</evidence>
<dbReference type="AlphaFoldDB" id="A0A163XJZ9"/>
<evidence type="ECO:0000313" key="2">
    <source>
        <dbReference type="Proteomes" id="UP000076630"/>
    </source>
</evidence>
<keyword evidence="2" id="KW-1185">Reference proteome</keyword>
<dbReference type="EMBL" id="LQNU01000066">
    <property type="protein sequence ID" value="KZE78003.1"/>
    <property type="molecule type" value="Genomic_DNA"/>
</dbReference>
<dbReference type="Proteomes" id="UP000076630">
    <property type="component" value="Unassembled WGS sequence"/>
</dbReference>
<accession>A0A163XJZ9</accession>
<gene>
    <name evidence="1" type="ORF">AV926_13230</name>
</gene>